<feature type="region of interest" description="Disordered" evidence="1">
    <location>
        <begin position="1124"/>
        <end position="1182"/>
    </location>
</feature>
<gene>
    <name evidence="4" type="ORF">DL546_001417</name>
</gene>
<proteinExistence type="predicted"/>
<organism evidence="4 5">
    <name type="scientific">Coniochaeta pulveracea</name>
    <dbReference type="NCBI Taxonomy" id="177199"/>
    <lineage>
        <taxon>Eukaryota</taxon>
        <taxon>Fungi</taxon>
        <taxon>Dikarya</taxon>
        <taxon>Ascomycota</taxon>
        <taxon>Pezizomycotina</taxon>
        <taxon>Sordariomycetes</taxon>
        <taxon>Sordariomycetidae</taxon>
        <taxon>Coniochaetales</taxon>
        <taxon>Coniochaetaceae</taxon>
        <taxon>Coniochaeta</taxon>
    </lineage>
</organism>
<feature type="compositionally biased region" description="Basic and acidic residues" evidence="1">
    <location>
        <begin position="343"/>
        <end position="368"/>
    </location>
</feature>
<feature type="compositionally biased region" description="Polar residues" evidence="1">
    <location>
        <begin position="722"/>
        <end position="734"/>
    </location>
</feature>
<dbReference type="Proteomes" id="UP000275385">
    <property type="component" value="Unassembled WGS sequence"/>
</dbReference>
<dbReference type="OrthoDB" id="5572782at2759"/>
<keyword evidence="2" id="KW-0472">Membrane</keyword>
<dbReference type="PANTHER" id="PTHR23159">
    <property type="entry name" value="CENTROSOMAL PROTEIN 2"/>
    <property type="match status" value="1"/>
</dbReference>
<dbReference type="SMART" id="SM00060">
    <property type="entry name" value="FN3"/>
    <property type="match status" value="1"/>
</dbReference>
<evidence type="ECO:0000313" key="5">
    <source>
        <dbReference type="Proteomes" id="UP000275385"/>
    </source>
</evidence>
<feature type="transmembrane region" description="Helical" evidence="2">
    <location>
        <begin position="6"/>
        <end position="27"/>
    </location>
</feature>
<accession>A0A420Y740</accession>
<dbReference type="InterPro" id="IPR003961">
    <property type="entry name" value="FN3_dom"/>
</dbReference>
<comment type="caution">
    <text evidence="4">The sequence shown here is derived from an EMBL/GenBank/DDBJ whole genome shotgun (WGS) entry which is preliminary data.</text>
</comment>
<feature type="compositionally biased region" description="Polar residues" evidence="1">
    <location>
        <begin position="588"/>
        <end position="598"/>
    </location>
</feature>
<feature type="region of interest" description="Disordered" evidence="1">
    <location>
        <begin position="208"/>
        <end position="248"/>
    </location>
</feature>
<dbReference type="InterPro" id="IPR013783">
    <property type="entry name" value="Ig-like_fold"/>
</dbReference>
<reference evidence="4 5" key="1">
    <citation type="submission" date="2018-08" db="EMBL/GenBank/DDBJ databases">
        <title>Draft genome of the lignicolous fungus Coniochaeta pulveracea.</title>
        <authorList>
            <person name="Borstlap C.J."/>
            <person name="De Witt R.N."/>
            <person name="Botha A."/>
            <person name="Volschenk H."/>
        </authorList>
    </citation>
    <scope>NUCLEOTIDE SEQUENCE [LARGE SCALE GENOMIC DNA]</scope>
    <source>
        <strain evidence="4 5">CAB683</strain>
    </source>
</reference>
<dbReference type="Gene3D" id="2.60.40.10">
    <property type="entry name" value="Immunoglobulins"/>
    <property type="match status" value="1"/>
</dbReference>
<sequence length="1182" mass="128593">MLWPAWTYFNTTILITVLTVSSVIVWWSRDQAQARVSLRAAAGAVLVAIFWLVAPDLAQHTLTSLYTYILNASTAGQLRALLIDHATMLVTGAAVVWLTRRAWQTLWTPVPELINILGVEVPDRPDVSLAGIKADAATLNWSRPSPNRPVQKFLIQVNGVVVGDVAANQEPAIVVSGLKPDHFYNVRVIAVGSNNFQAGSRVIRLRTFGSDGKPRTGTTRLPASFTAEEQHGSGSGDHGDDSGVSKSSLPALESDLASLQGVNLAGPPGSRRNTVTRRHSPSTASMDPPPIREASTGSETLAELTQTFANVRKEREDVLAQIAKEEEENKKALDELEVEKLEKRKEHKKKEEQTKKLNREVNSTDKAMRNAQNNKVKKEKELNQKIAERQKYEDKILDWERKMEDMKREMDRFETQRKELAHERDAKLETLHVESDQLRKENADLELELKRKREELKVLEDARKELPGGDDDDDEWRNNLAAFKQECQRRQRALQEMVIEENRMGRRLDEQFRVLSMQIAAIPGQTAQGSTTHPPGLDLYSQPNSSGIDFDSPMVTQLKRRSRNSNSLSNVSISSPLPPYSQIDPAISGQSGYNSTRVNPPPGLPGFAQGPFMSLGSDMPERLDEDGIRAISAPLSPSATALLPANILDDIDDEPSPATGYDATDPFGTRVGSPADGPQSPASSGPPLSVPSSPPVSTQELPFPQSAADDHTDASSGFLRSPSAQSGGVGSPTTQDPPPAKSFGSFFNFQRSRHAKGAETGGPTLGSLKHGQSQSFPRQDEVDANARSRRLSISGGWSMFGRNNAPHDIIEGHAMESKGFSARTLNPFHRSGTFNGFAERDPSSPRPGSVASTELPRPSTDSGSIWGPSLMDGINLSKANRIWAAEPGWSASRTPSRRPSLHGSPSALKTTLASADDEILDEEMPHNPAVGIIGRPKTSASKSFARLNPNVPAFMPSLFQRKTDKDGTKDKEKGKGKEKSKDKPKDKNKTTEASMTSPSENDSPADSRISRDTYSVHTQISVSESHESLPLDQSLSNTPSEPNSATLSSSLKDENVVRKLFRKGSSSKFSLPGRLGVKDGSSLFKKGPSSAAGASANSDTLGARSSMEDMTVFDDNSGLALGRSYESITSSPSLGPSLTNKSSRDSKSGTRWLSFSKKGRKEKESLDLDRDKLVESEAGDEA</sequence>
<dbReference type="InterPro" id="IPR036116">
    <property type="entry name" value="FN3_sf"/>
</dbReference>
<protein>
    <recommendedName>
        <fullName evidence="3">Fibronectin type-III domain-containing protein</fullName>
    </recommendedName>
</protein>
<dbReference type="CDD" id="cd00063">
    <property type="entry name" value="FN3"/>
    <property type="match status" value="1"/>
</dbReference>
<feature type="compositionally biased region" description="Low complexity" evidence="1">
    <location>
        <begin position="1089"/>
        <end position="1098"/>
    </location>
</feature>
<evidence type="ECO:0000256" key="1">
    <source>
        <dbReference type="SAM" id="MobiDB-lite"/>
    </source>
</evidence>
<evidence type="ECO:0000256" key="2">
    <source>
        <dbReference type="SAM" id="Phobius"/>
    </source>
</evidence>
<keyword evidence="2" id="KW-0812">Transmembrane</keyword>
<feature type="compositionally biased region" description="Polar residues" evidence="1">
    <location>
        <begin position="1031"/>
        <end position="1050"/>
    </location>
</feature>
<dbReference type="AlphaFoldDB" id="A0A420Y740"/>
<evidence type="ECO:0000259" key="3">
    <source>
        <dbReference type="PROSITE" id="PS50853"/>
    </source>
</evidence>
<keyword evidence="5" id="KW-1185">Reference proteome</keyword>
<feature type="region of interest" description="Disordered" evidence="1">
    <location>
        <begin position="649"/>
        <end position="787"/>
    </location>
</feature>
<keyword evidence="2" id="KW-1133">Transmembrane helix</keyword>
<feature type="region of interest" description="Disordered" evidence="1">
    <location>
        <begin position="525"/>
        <end position="621"/>
    </location>
</feature>
<dbReference type="EMBL" id="QVQW01000039">
    <property type="protein sequence ID" value="RKU43695.1"/>
    <property type="molecule type" value="Genomic_DNA"/>
</dbReference>
<dbReference type="Pfam" id="PF00041">
    <property type="entry name" value="fn3"/>
    <property type="match status" value="1"/>
</dbReference>
<name>A0A420Y740_9PEZI</name>
<feature type="compositionally biased region" description="Polar residues" evidence="1">
    <location>
        <begin position="1012"/>
        <end position="1023"/>
    </location>
</feature>
<feature type="compositionally biased region" description="Polar residues" evidence="1">
    <location>
        <begin position="993"/>
        <end position="1004"/>
    </location>
</feature>
<dbReference type="STRING" id="177199.A0A420Y740"/>
<feature type="region of interest" description="Disordered" evidence="1">
    <location>
        <begin position="343"/>
        <end position="383"/>
    </location>
</feature>
<feature type="region of interest" description="Disordered" evidence="1">
    <location>
        <begin position="261"/>
        <end position="299"/>
    </location>
</feature>
<feature type="region of interest" description="Disordered" evidence="1">
    <location>
        <begin position="887"/>
        <end position="1109"/>
    </location>
</feature>
<dbReference type="PANTHER" id="PTHR23159:SF31">
    <property type="entry name" value="CENTROSOME-ASSOCIATED PROTEIN CEP250 ISOFORM X1"/>
    <property type="match status" value="1"/>
</dbReference>
<feature type="compositionally biased region" description="Low complexity" evidence="1">
    <location>
        <begin position="564"/>
        <end position="575"/>
    </location>
</feature>
<feature type="compositionally biased region" description="Basic and acidic residues" evidence="1">
    <location>
        <begin position="961"/>
        <end position="990"/>
    </location>
</feature>
<feature type="compositionally biased region" description="Basic and acidic residues" evidence="1">
    <location>
        <begin position="1161"/>
        <end position="1175"/>
    </location>
</feature>
<feature type="compositionally biased region" description="Polar residues" evidence="1">
    <location>
        <begin position="1126"/>
        <end position="1141"/>
    </location>
</feature>
<dbReference type="SUPFAM" id="SSF49265">
    <property type="entry name" value="Fibronectin type III"/>
    <property type="match status" value="1"/>
</dbReference>
<feature type="domain" description="Fibronectin type-III" evidence="3">
    <location>
        <begin position="121"/>
        <end position="210"/>
    </location>
</feature>
<evidence type="ECO:0000313" key="4">
    <source>
        <dbReference type="EMBL" id="RKU43695.1"/>
    </source>
</evidence>
<feature type="region of interest" description="Disordered" evidence="1">
    <location>
        <begin position="824"/>
        <end position="870"/>
    </location>
</feature>
<dbReference type="PROSITE" id="PS50853">
    <property type="entry name" value="FN3"/>
    <property type="match status" value="1"/>
</dbReference>
<feature type="transmembrane region" description="Helical" evidence="2">
    <location>
        <begin position="36"/>
        <end position="54"/>
    </location>
</feature>